<proteinExistence type="predicted"/>
<comment type="caution">
    <text evidence="1">The sequence shown here is derived from an EMBL/GenBank/DDBJ whole genome shotgun (WGS) entry which is preliminary data.</text>
</comment>
<evidence type="ECO:0000313" key="1">
    <source>
        <dbReference type="EMBL" id="KAL3511993.1"/>
    </source>
</evidence>
<keyword evidence="2" id="KW-1185">Reference proteome</keyword>
<evidence type="ECO:0000313" key="2">
    <source>
        <dbReference type="Proteomes" id="UP001630127"/>
    </source>
</evidence>
<sequence>MLVLYGSSFDEAHELESKDPNVSKHPLVAQEMQGTNDSGIVNPNTVGGGVEHLEEKARRGRGSSGGANVVHHPTPVRAAASVLESPFVFISTTNICISLNLLLVLPHLIA</sequence>
<dbReference type="AlphaFoldDB" id="A0ABD2YXI7"/>
<protein>
    <submittedName>
        <fullName evidence="1">Uncharacterized protein</fullName>
    </submittedName>
</protein>
<organism evidence="1 2">
    <name type="scientific">Cinchona calisaya</name>
    <dbReference type="NCBI Taxonomy" id="153742"/>
    <lineage>
        <taxon>Eukaryota</taxon>
        <taxon>Viridiplantae</taxon>
        <taxon>Streptophyta</taxon>
        <taxon>Embryophyta</taxon>
        <taxon>Tracheophyta</taxon>
        <taxon>Spermatophyta</taxon>
        <taxon>Magnoliopsida</taxon>
        <taxon>eudicotyledons</taxon>
        <taxon>Gunneridae</taxon>
        <taxon>Pentapetalae</taxon>
        <taxon>asterids</taxon>
        <taxon>lamiids</taxon>
        <taxon>Gentianales</taxon>
        <taxon>Rubiaceae</taxon>
        <taxon>Cinchonoideae</taxon>
        <taxon>Cinchoneae</taxon>
        <taxon>Cinchona</taxon>
    </lineage>
</organism>
<gene>
    <name evidence="1" type="ORF">ACH5RR_024710</name>
</gene>
<name>A0ABD2YXI7_9GENT</name>
<dbReference type="EMBL" id="JBJUIK010000011">
    <property type="protein sequence ID" value="KAL3511993.1"/>
    <property type="molecule type" value="Genomic_DNA"/>
</dbReference>
<dbReference type="Proteomes" id="UP001630127">
    <property type="component" value="Unassembled WGS sequence"/>
</dbReference>
<reference evidence="1 2" key="1">
    <citation type="submission" date="2024-11" db="EMBL/GenBank/DDBJ databases">
        <title>A near-complete genome assembly of Cinchona calisaya.</title>
        <authorList>
            <person name="Lian D.C."/>
            <person name="Zhao X.W."/>
            <person name="Wei L."/>
        </authorList>
    </citation>
    <scope>NUCLEOTIDE SEQUENCE [LARGE SCALE GENOMIC DNA]</scope>
    <source>
        <tissue evidence="1">Nenye</tissue>
    </source>
</reference>
<accession>A0ABD2YXI7</accession>